<organism evidence="2">
    <name type="scientific">marine sediment metagenome</name>
    <dbReference type="NCBI Taxonomy" id="412755"/>
    <lineage>
        <taxon>unclassified sequences</taxon>
        <taxon>metagenomes</taxon>
        <taxon>ecological metagenomes</taxon>
    </lineage>
</organism>
<accession>X1HM51</accession>
<evidence type="ECO:0000256" key="1">
    <source>
        <dbReference type="SAM" id="Phobius"/>
    </source>
</evidence>
<gene>
    <name evidence="2" type="ORF">S03H2_32303</name>
</gene>
<keyword evidence="1" id="KW-1133">Transmembrane helix</keyword>
<reference evidence="2" key="1">
    <citation type="journal article" date="2014" name="Front. Microbiol.">
        <title>High frequency of phylogenetically diverse reductive dehalogenase-homologous genes in deep subseafloor sedimentary metagenomes.</title>
        <authorList>
            <person name="Kawai M."/>
            <person name="Futagami T."/>
            <person name="Toyoda A."/>
            <person name="Takaki Y."/>
            <person name="Nishi S."/>
            <person name="Hori S."/>
            <person name="Arai W."/>
            <person name="Tsubouchi T."/>
            <person name="Morono Y."/>
            <person name="Uchiyama I."/>
            <person name="Ito T."/>
            <person name="Fujiyama A."/>
            <person name="Inagaki F."/>
            <person name="Takami H."/>
        </authorList>
    </citation>
    <scope>NUCLEOTIDE SEQUENCE</scope>
    <source>
        <strain evidence="2">Expedition CK06-06</strain>
    </source>
</reference>
<keyword evidence="1" id="KW-0472">Membrane</keyword>
<proteinExistence type="predicted"/>
<dbReference type="AlphaFoldDB" id="X1HM51"/>
<dbReference type="EMBL" id="BARU01019626">
    <property type="protein sequence ID" value="GAH54919.1"/>
    <property type="molecule type" value="Genomic_DNA"/>
</dbReference>
<name>X1HM51_9ZZZZ</name>
<feature type="transmembrane region" description="Helical" evidence="1">
    <location>
        <begin position="20"/>
        <end position="41"/>
    </location>
</feature>
<sequence>MSERKCKRCGRIEYGIWGRIGLVGYSLIIGAFAYAIASSFYFNFRSLVIVALVFGVILWLPMWFISIHEEREEKNNAEKKQ</sequence>
<evidence type="ECO:0000313" key="2">
    <source>
        <dbReference type="EMBL" id="GAH54919.1"/>
    </source>
</evidence>
<keyword evidence="1" id="KW-0812">Transmembrane</keyword>
<feature type="transmembrane region" description="Helical" evidence="1">
    <location>
        <begin position="47"/>
        <end position="65"/>
    </location>
</feature>
<protein>
    <submittedName>
        <fullName evidence="2">Uncharacterized protein</fullName>
    </submittedName>
</protein>
<comment type="caution">
    <text evidence="2">The sequence shown here is derived from an EMBL/GenBank/DDBJ whole genome shotgun (WGS) entry which is preliminary data.</text>
</comment>